<dbReference type="Pfam" id="PF22936">
    <property type="entry name" value="Pol_BBD"/>
    <property type="match status" value="1"/>
</dbReference>
<feature type="compositionally biased region" description="Basic and acidic residues" evidence="2">
    <location>
        <begin position="83"/>
        <end position="92"/>
    </location>
</feature>
<feature type="region of interest" description="Disordered" evidence="2">
    <location>
        <begin position="78"/>
        <end position="101"/>
    </location>
</feature>
<evidence type="ECO:0000313" key="5">
    <source>
        <dbReference type="Proteomes" id="UP001237642"/>
    </source>
</evidence>
<feature type="domain" description="CCHC-type" evidence="3">
    <location>
        <begin position="390"/>
        <end position="404"/>
    </location>
</feature>
<keyword evidence="1" id="KW-0479">Metal-binding</keyword>
<organism evidence="4 5">
    <name type="scientific">Heracleum sosnowskyi</name>
    <dbReference type="NCBI Taxonomy" id="360622"/>
    <lineage>
        <taxon>Eukaryota</taxon>
        <taxon>Viridiplantae</taxon>
        <taxon>Streptophyta</taxon>
        <taxon>Embryophyta</taxon>
        <taxon>Tracheophyta</taxon>
        <taxon>Spermatophyta</taxon>
        <taxon>Magnoliopsida</taxon>
        <taxon>eudicotyledons</taxon>
        <taxon>Gunneridae</taxon>
        <taxon>Pentapetalae</taxon>
        <taxon>asterids</taxon>
        <taxon>campanulids</taxon>
        <taxon>Apiales</taxon>
        <taxon>Apiaceae</taxon>
        <taxon>Apioideae</taxon>
        <taxon>apioid superclade</taxon>
        <taxon>Tordylieae</taxon>
        <taxon>Tordyliinae</taxon>
        <taxon>Heracleum</taxon>
    </lineage>
</organism>
<dbReference type="Pfam" id="PF00098">
    <property type="entry name" value="zf-CCHC"/>
    <property type="match status" value="1"/>
</dbReference>
<dbReference type="PANTHER" id="PTHR47592">
    <property type="entry name" value="PBF68 PROTEIN"/>
    <property type="match status" value="1"/>
</dbReference>
<evidence type="ECO:0000313" key="4">
    <source>
        <dbReference type="EMBL" id="KAK1371133.1"/>
    </source>
</evidence>
<gene>
    <name evidence="4" type="ORF">POM88_037225</name>
</gene>
<protein>
    <recommendedName>
        <fullName evidence="3">CCHC-type domain-containing protein</fullName>
    </recommendedName>
</protein>
<dbReference type="EMBL" id="JAUIZM010000008">
    <property type="protein sequence ID" value="KAK1371133.1"/>
    <property type="molecule type" value="Genomic_DNA"/>
</dbReference>
<dbReference type="SUPFAM" id="SSF57756">
    <property type="entry name" value="Retrovirus zinc finger-like domains"/>
    <property type="match status" value="1"/>
</dbReference>
<feature type="compositionally biased region" description="Polar residues" evidence="2">
    <location>
        <begin position="652"/>
        <end position="667"/>
    </location>
</feature>
<sequence>MLRGFLNLPTLPESLRNDEIYKHVLGIYESGDKLPNHLVELENKWSNYSDQIHQSLPNPTNETQIKNLNNFKLIMRPRPINKGGEKEKEKGKGKSKGSKGFTKSEVSFQSLICSIGNLDWIFWIYSRVCDGIQSLVRDGNFLVLCGFNILVVSNCRDCWVVLLLENWMRLLPFLRDMVICRKVPLVLSLVCRLHFENLDRTLIIVLVDVACWIFWSTRSSDEFYAISCGFPVWVPACILSISKGMDSEYIRISGRSKVKGVLLQDGRGILLQDDTAFEALCNSCIPAANFNETHSSTEKEKIIRSGEILLKTMELGSGGWAVQPSVEELESLLSNQEALAKQMGRSVETESALFTKGKYYKKHGSFVNKGNPVSGKLSGDNSQNPNPIECYRCGKTGHIKKNCRVKLSKVNVANEKEKTEQSEPKEEIKWEQCFTVEVRDNKAESEPVPVFYNHSNDTKEWILDSGCSHHVTGDESVFTKLQNHDGERVIIMADNSTYPVAKEGTVEISSDDTKLVKLDNVYHVPGLQRNLVSVSQITNSGKYVLFGPNDVKILDNVKNLEANVVFTGEKKDSMFVMSVGEAYVKKTSQIDKASIWHARLGHLSYPLLQQISSHKLLEGMPTLQNNSVVRHQENVQLSPEHEEQFLNDVINSAQGDSADNESQGASRSTRERRQPSYLQDYERLLSCVAFGELDEIASVFTWYCTEISDVKDSSGLWGGSN</sequence>
<dbReference type="Pfam" id="PF13976">
    <property type="entry name" value="gag_pre-integrs"/>
    <property type="match status" value="1"/>
</dbReference>
<evidence type="ECO:0000259" key="3">
    <source>
        <dbReference type="PROSITE" id="PS50158"/>
    </source>
</evidence>
<dbReference type="InterPro" id="IPR036875">
    <property type="entry name" value="Znf_CCHC_sf"/>
</dbReference>
<dbReference type="InterPro" id="IPR001878">
    <property type="entry name" value="Znf_CCHC"/>
</dbReference>
<keyword evidence="1" id="KW-0863">Zinc-finger</keyword>
<dbReference type="PANTHER" id="PTHR47592:SF27">
    <property type="entry name" value="OS08G0421700 PROTEIN"/>
    <property type="match status" value="1"/>
</dbReference>
<reference evidence="4" key="2">
    <citation type="submission" date="2023-05" db="EMBL/GenBank/DDBJ databases">
        <authorList>
            <person name="Schelkunov M.I."/>
        </authorList>
    </citation>
    <scope>NUCLEOTIDE SEQUENCE</scope>
    <source>
        <strain evidence="4">Hsosn_3</strain>
        <tissue evidence="4">Leaf</tissue>
    </source>
</reference>
<dbReference type="InterPro" id="IPR025724">
    <property type="entry name" value="GAG-pre-integrase_dom"/>
</dbReference>
<dbReference type="GO" id="GO:0003676">
    <property type="term" value="F:nucleic acid binding"/>
    <property type="evidence" value="ECO:0007669"/>
    <property type="project" value="InterPro"/>
</dbReference>
<dbReference type="InterPro" id="IPR054722">
    <property type="entry name" value="PolX-like_BBD"/>
</dbReference>
<dbReference type="GO" id="GO:0008270">
    <property type="term" value="F:zinc ion binding"/>
    <property type="evidence" value="ECO:0007669"/>
    <property type="project" value="UniProtKB-KW"/>
</dbReference>
<feature type="region of interest" description="Disordered" evidence="2">
    <location>
        <begin position="652"/>
        <end position="674"/>
    </location>
</feature>
<keyword evidence="5" id="KW-1185">Reference proteome</keyword>
<evidence type="ECO:0000256" key="1">
    <source>
        <dbReference type="PROSITE-ProRule" id="PRU00047"/>
    </source>
</evidence>
<reference evidence="4" key="1">
    <citation type="submission" date="2023-02" db="EMBL/GenBank/DDBJ databases">
        <title>Genome of toxic invasive species Heracleum sosnowskyi carries increased number of genes despite the absence of recent whole-genome duplications.</title>
        <authorList>
            <person name="Schelkunov M."/>
            <person name="Shtratnikova V."/>
            <person name="Makarenko M."/>
            <person name="Klepikova A."/>
            <person name="Omelchenko D."/>
            <person name="Novikova G."/>
            <person name="Obukhova E."/>
            <person name="Bogdanov V."/>
            <person name="Penin A."/>
            <person name="Logacheva M."/>
        </authorList>
    </citation>
    <scope>NUCLEOTIDE SEQUENCE</scope>
    <source>
        <strain evidence="4">Hsosn_3</strain>
        <tissue evidence="4">Leaf</tissue>
    </source>
</reference>
<keyword evidence="1" id="KW-0862">Zinc</keyword>
<name>A0AAD8MGG6_9APIA</name>
<dbReference type="Proteomes" id="UP001237642">
    <property type="component" value="Unassembled WGS sequence"/>
</dbReference>
<accession>A0AAD8MGG6</accession>
<dbReference type="SMART" id="SM00343">
    <property type="entry name" value="ZnF_C2HC"/>
    <property type="match status" value="1"/>
</dbReference>
<comment type="caution">
    <text evidence="4">The sequence shown here is derived from an EMBL/GenBank/DDBJ whole genome shotgun (WGS) entry which is preliminary data.</text>
</comment>
<dbReference type="AlphaFoldDB" id="A0AAD8MGG6"/>
<evidence type="ECO:0000256" key="2">
    <source>
        <dbReference type="SAM" id="MobiDB-lite"/>
    </source>
</evidence>
<dbReference type="PROSITE" id="PS50158">
    <property type="entry name" value="ZF_CCHC"/>
    <property type="match status" value="1"/>
</dbReference>
<proteinExistence type="predicted"/>
<dbReference type="Gene3D" id="4.10.60.10">
    <property type="entry name" value="Zinc finger, CCHC-type"/>
    <property type="match status" value="1"/>
</dbReference>